<dbReference type="KEGG" id="bpip:BPP43_08665"/>
<organism evidence="1 2">
    <name type="scientific">Brachyspira pilosicoli P43/6/78</name>
    <dbReference type="NCBI Taxonomy" id="1042417"/>
    <lineage>
        <taxon>Bacteria</taxon>
        <taxon>Pseudomonadati</taxon>
        <taxon>Spirochaetota</taxon>
        <taxon>Spirochaetia</taxon>
        <taxon>Brachyspirales</taxon>
        <taxon>Brachyspiraceae</taxon>
        <taxon>Brachyspira</taxon>
    </lineage>
</organism>
<sequence length="34" mass="3905">MPMRVSSISFSDNTFLSRNLENTLDIDFVKLSNI</sequence>
<dbReference type="Proteomes" id="UP000010793">
    <property type="component" value="Chromosome"/>
</dbReference>
<name>A0A3B6VPI2_BRAPL</name>
<reference evidence="1 2" key="1">
    <citation type="journal article" date="2013" name="Genome Announc.">
        <title>Complete Genome Sequence of the Porcine Strain Brachyspira pilosicoli P43/6/78(T.).</title>
        <authorList>
            <person name="Lin C."/>
            <person name="den Bakker H.C."/>
            <person name="Suzuki H."/>
            <person name="Lefebure T."/>
            <person name="Ponnala L."/>
            <person name="Sun Q."/>
            <person name="Stanhope M.J."/>
            <person name="Wiedmann M."/>
            <person name="Duhamel G.E."/>
        </authorList>
    </citation>
    <scope>NUCLEOTIDE SEQUENCE [LARGE SCALE GENOMIC DNA]</scope>
    <source>
        <strain evidence="1 2">P43/6/78</strain>
    </source>
</reference>
<dbReference type="AlphaFoldDB" id="A0A3B6VPI2"/>
<evidence type="ECO:0000313" key="1">
    <source>
        <dbReference type="EMBL" id="AGA66924.1"/>
    </source>
</evidence>
<accession>A0A3B6VPI2</accession>
<evidence type="ECO:0000313" key="2">
    <source>
        <dbReference type="Proteomes" id="UP000010793"/>
    </source>
</evidence>
<protein>
    <submittedName>
        <fullName evidence="1">Uncharacterized protein</fullName>
    </submittedName>
</protein>
<keyword evidence="2" id="KW-1185">Reference proteome</keyword>
<dbReference type="EMBL" id="CP002873">
    <property type="protein sequence ID" value="AGA66924.1"/>
    <property type="molecule type" value="Genomic_DNA"/>
</dbReference>
<gene>
    <name evidence="1" type="ORF">BPP43_08665</name>
</gene>
<proteinExistence type="predicted"/>